<evidence type="ECO:0000256" key="4">
    <source>
        <dbReference type="ARBA" id="ARBA00023136"/>
    </source>
</evidence>
<keyword evidence="5" id="KW-0458">Lysosome</keyword>
<dbReference type="GO" id="GO:0005765">
    <property type="term" value="C:lysosomal membrane"/>
    <property type="evidence" value="ECO:0007669"/>
    <property type="project" value="UniProtKB-SubCell"/>
</dbReference>
<keyword evidence="4" id="KW-0472">Membrane</keyword>
<evidence type="ECO:0000313" key="7">
    <source>
        <dbReference type="EMBL" id="GMT03417.1"/>
    </source>
</evidence>
<keyword evidence="6" id="KW-0732">Signal</keyword>
<dbReference type="PANTHER" id="PTHR10981:SF8">
    <property type="entry name" value="BATTENIN"/>
    <property type="match status" value="1"/>
</dbReference>
<dbReference type="EMBL" id="BTSX01000006">
    <property type="protein sequence ID" value="GMT03417.1"/>
    <property type="molecule type" value="Genomic_DNA"/>
</dbReference>
<name>A0AAV5UAN6_9BILA</name>
<keyword evidence="3" id="KW-1133">Transmembrane helix</keyword>
<feature type="signal peptide" evidence="6">
    <location>
        <begin position="1"/>
        <end position="18"/>
    </location>
</feature>
<gene>
    <name evidence="7" type="ORF">PENTCL1PPCAC_25591</name>
</gene>
<evidence type="ECO:0000256" key="1">
    <source>
        <dbReference type="ARBA" id="ARBA00004127"/>
    </source>
</evidence>
<evidence type="ECO:0000256" key="3">
    <source>
        <dbReference type="ARBA" id="ARBA00022989"/>
    </source>
</evidence>
<dbReference type="GO" id="GO:0051453">
    <property type="term" value="P:regulation of intracellular pH"/>
    <property type="evidence" value="ECO:0007669"/>
    <property type="project" value="TreeGrafter"/>
</dbReference>
<dbReference type="InterPro" id="IPR003492">
    <property type="entry name" value="Battenin_disease_Cln3"/>
</dbReference>
<dbReference type="Pfam" id="PF02487">
    <property type="entry name" value="CLN3"/>
    <property type="match status" value="1"/>
</dbReference>
<feature type="non-terminal residue" evidence="7">
    <location>
        <position position="62"/>
    </location>
</feature>
<accession>A0AAV5UAN6</accession>
<dbReference type="GO" id="GO:0007040">
    <property type="term" value="P:lysosome organization"/>
    <property type="evidence" value="ECO:0007669"/>
    <property type="project" value="TreeGrafter"/>
</dbReference>
<dbReference type="Proteomes" id="UP001432027">
    <property type="component" value="Unassembled WGS sequence"/>
</dbReference>
<proteinExistence type="inferred from homology"/>
<comment type="similarity">
    <text evidence="5">Belongs to the battenin family.</text>
</comment>
<keyword evidence="8" id="KW-1185">Reference proteome</keyword>
<dbReference type="PANTHER" id="PTHR10981">
    <property type="entry name" value="BATTENIN"/>
    <property type="match status" value="1"/>
</dbReference>
<feature type="chain" id="PRO_5043708596" description="Battenin" evidence="6">
    <location>
        <begin position="19"/>
        <end position="62"/>
    </location>
</feature>
<dbReference type="AlphaFoldDB" id="A0AAV5UAN6"/>
<sequence length="62" mass="6426">MVAFSVHMYMFITGVVFASVCSGLGEITFYNPTTTDCRSMISAWSTGTGGAGVVGSFAYAGI</sequence>
<evidence type="ECO:0000256" key="5">
    <source>
        <dbReference type="RuleBase" id="RU361113"/>
    </source>
</evidence>
<dbReference type="GO" id="GO:0012505">
    <property type="term" value="C:endomembrane system"/>
    <property type="evidence" value="ECO:0007669"/>
    <property type="project" value="UniProtKB-SubCell"/>
</dbReference>
<evidence type="ECO:0000313" key="8">
    <source>
        <dbReference type="Proteomes" id="UP001432027"/>
    </source>
</evidence>
<evidence type="ECO:0000256" key="6">
    <source>
        <dbReference type="SAM" id="SignalP"/>
    </source>
</evidence>
<keyword evidence="2" id="KW-0812">Transmembrane</keyword>
<comment type="caution">
    <text evidence="7">The sequence shown here is derived from an EMBL/GenBank/DDBJ whole genome shotgun (WGS) entry which is preliminary data.</text>
</comment>
<dbReference type="PRINTS" id="PR01315">
    <property type="entry name" value="BATTENIN"/>
</dbReference>
<protein>
    <recommendedName>
        <fullName evidence="5">Battenin</fullName>
    </recommendedName>
</protein>
<evidence type="ECO:0000256" key="2">
    <source>
        <dbReference type="ARBA" id="ARBA00022692"/>
    </source>
</evidence>
<organism evidence="7 8">
    <name type="scientific">Pristionchus entomophagus</name>
    <dbReference type="NCBI Taxonomy" id="358040"/>
    <lineage>
        <taxon>Eukaryota</taxon>
        <taxon>Metazoa</taxon>
        <taxon>Ecdysozoa</taxon>
        <taxon>Nematoda</taxon>
        <taxon>Chromadorea</taxon>
        <taxon>Rhabditida</taxon>
        <taxon>Rhabditina</taxon>
        <taxon>Diplogasteromorpha</taxon>
        <taxon>Diplogasteroidea</taxon>
        <taxon>Neodiplogasteridae</taxon>
        <taxon>Pristionchus</taxon>
    </lineage>
</organism>
<comment type="subcellular location">
    <subcellularLocation>
        <location evidence="1">Endomembrane system</location>
        <topology evidence="1">Multi-pass membrane protein</topology>
    </subcellularLocation>
    <subcellularLocation>
        <location evidence="5">Lysosome membrane</location>
        <topology evidence="5">Multi-pass membrane protein</topology>
    </subcellularLocation>
</comment>
<reference evidence="7" key="1">
    <citation type="submission" date="2023-10" db="EMBL/GenBank/DDBJ databases">
        <title>Genome assembly of Pristionchus species.</title>
        <authorList>
            <person name="Yoshida K."/>
            <person name="Sommer R.J."/>
        </authorList>
    </citation>
    <scope>NUCLEOTIDE SEQUENCE</scope>
    <source>
        <strain evidence="7">RS0144</strain>
    </source>
</reference>